<keyword evidence="7" id="KW-0732">Signal</keyword>
<dbReference type="InterPro" id="IPR011049">
    <property type="entry name" value="Serralysin-like_metalloprot_C"/>
</dbReference>
<keyword evidence="8" id="KW-0653">Protein transport</keyword>
<dbReference type="Gene3D" id="2.20.70.140">
    <property type="match status" value="2"/>
</dbReference>
<keyword evidence="10" id="KW-0998">Cell outer membrane</keyword>
<evidence type="ECO:0000259" key="13">
    <source>
        <dbReference type="Pfam" id="PF05662"/>
    </source>
</evidence>
<keyword evidence="5" id="KW-1134">Transmembrane beta strand</keyword>
<evidence type="ECO:0000256" key="5">
    <source>
        <dbReference type="ARBA" id="ARBA00022452"/>
    </source>
</evidence>
<feature type="domain" description="Trimeric autotransporter adhesin YadA-like head" evidence="12">
    <location>
        <begin position="529"/>
        <end position="555"/>
    </location>
</feature>
<dbReference type="Proteomes" id="UP000255417">
    <property type="component" value="Unassembled WGS sequence"/>
</dbReference>
<dbReference type="GO" id="GO:0009986">
    <property type="term" value="C:cell surface"/>
    <property type="evidence" value="ECO:0007669"/>
    <property type="project" value="UniProtKB-SubCell"/>
</dbReference>
<dbReference type="Pfam" id="PF13018">
    <property type="entry name" value="ESPR"/>
    <property type="match status" value="1"/>
</dbReference>
<evidence type="ECO:0000256" key="1">
    <source>
        <dbReference type="ARBA" id="ARBA00004241"/>
    </source>
</evidence>
<evidence type="ECO:0000313" key="16">
    <source>
        <dbReference type="Proteomes" id="UP000255417"/>
    </source>
</evidence>
<dbReference type="Gene3D" id="6.10.250.2040">
    <property type="match status" value="4"/>
</dbReference>
<dbReference type="InterPro" id="IPR024973">
    <property type="entry name" value="ESPR"/>
</dbReference>
<sequence>MNKVYKIIWCCATQTFVAVSELTKTKTKIKIKSRSAINTNVSRQNVVKFRLAKLSVALMSVFAINAQVMATVNENLVSGGYSQIVVIGNATDNNGNISGALRKRLPAGAKIGDQSVTIGNDALATGNSSIAIGGDDTDKVASETMRYKNKVITIHQDGTETTQNVDKNMTVKAVYEELTGDNMQNPRYPVTQTGAGAVTIGVKSQAKGTLSTAFGTGANVAETATFALALGAGAKATQTNTVAIGAGSLTDGEAKSYDFAKVQALDKDGNAIPNEFTTYVYQRDAGGAGKRLSAGDYVSFGSKGYERQLKNVAAGEVSPTSTDAINGSQLATLAGRHQGRMSKMEDKIGDGLIYVHVNDGTTTQAAGDATKNLGLIKEKAGAVGNFAVTVGVNSTATLSESIAIGKSSNVSAESSIALGADAKAEGKSLTYEDSNPDDFTKIITKQSSGQSIAIGKSTIAHATKSIAIGANALAGEVTPKNGVEEVQGIEAIAIGSDAQALKNANIAIGQRAQAKAHQQSMAIGKDARAENIGTIALGTESNATGEESIAIGFSSKATGEDSIAQGYSAKAEAQNAVALGINSKVLTTNATSGIAIGHNAKVQAQNGIAIGDEAVVSGASSIALGASNTVANTNTFVLGHNVTTSQDNAVVLGNASTDRAHSLVTEGDVNGEIYNGFSGTATGVVSVGSNTKERQIINVAPGIISATSTDAINGSQLHSVAKGLQDKIKKPITFTGNKNSDTDADNGAVAQDGTQRKLGESLAIIGAATNQTALTRNTDSATQGTYSAKNIQTIVTNGEVQIQLAETPEFKGLDLKNDNNTTTLTTTNKGLSVGGDKITNVGNGEISATSTDAINGSQLHNAGWVLKNNTTEKDDTVRDNDIVNFIDGNATKAIVESNGTTSSIKYDVEVDDQTIKVVDGKLKVATIDTNLKSKEVVNGVNDETVVTATGNDGDENRQFSVGLSDSIKNKITANEQGVAGNTALINTTKANLNKAIADGDQENKDLIDVNTGKITTNTTAIANNSRDLATKLDRNSIHSISSQDLTVSQPNLVDDDIVLSIKNEAITTAKLAENAVTTNKITNNAVTKNKIDTTAVADFEKKSKEQVFGVQNEVVVTPSSAGSEDDRTFTVGLDETIKNDIATGKKHTTVTQGKGILVTEEGTNTDGGKVFMVKLDPKIQEGIDTNKETLKNAKLQFAGDTGDTIVKKLGTKIDIIGGKSSELTNNNIGVVSEAGQLVVKLAKNVDLSDSGRLIIGSTSIDDNGLVMAQGGSSITKAGIYAGGKVVTGVANGVADTDAVNVSQLETAKTSLQNSINTVKAKAVKNEGDITNNANVITALGNNTIQLIGDTGTTNSQALNSNIVFDIEGAEGVETEAKTGTNKVIVKLNEVTKTRLAKADSGLQNIQTTVNGDPLKTLNQADGTQNFAQGDNIVLENDRGSLKVSTQKNVNFDSVNVKGVVINESGVNANNKKITNVAKGTANEDAVNFAQLTETNNKVTKNEGDIQTNKNSIATNKAKVEEGLNFAGNTGTAINKKLGQTLTIKGDLADATAASSNNLRVDSTGNELVIKLADSPSFTGKVSAVGLDAGNQKITGVAKGTENTDAVNVEQLKTAKTVVAQGTNVSIATPTKGVNGEDVYTVNADGSSVSGSDAVSVIKGIKDTTTNITDYAIDLSAASKASLVKADSALQSIITQINGNEVTTLTNEAGKNIANFTTGDNIVLTPENGAIKVSTAQNVAFGQTTVGGIVTNATGINMNGQGITALASGGDVDTNAANIGDVKRLADSATTKVAVEEPLKIATTVNADGSKTHTIGAKFETLTSANGVVATPINVDRFMTAGNIADMINKSGFNVQANGTGDELVKSGETVGFNDGANVAITQTGKQFEIATEDTVVTAVTGGAIKVVATEDDDVTTADEFTLDLTDVTKANIQKGVDAKALVDTKGFTFTGDTGQTNLEKLDSIVAVNGDSNISTVAGNDKIQVKLNDNITVQGVTTNSATINNALTISPNANINMGGNVIHNVGNGVQDTDAVNLSQLKAVAKVSKTVVDSGKNVTVDKVVGQNGEADTYIVNAKDTTAHAGSDAVTVVATTNTSDVTDYVVDLSTTSKASLVKAESALQSINTTVNGQPLKTLTQDDNAQNFVQGKNIVLANKSGNLEIATAPEVEFDKVTVEGVIIDSNGINAGNKQVKGVAKGTEGTDAVNVTQLTEAKESLQSNIDVVQAKAVKNAEDIANNKTVLESGLNFTGDTGDLINKKHGHTLAIIGGKTSDLTENNIGVVSEAGKLNVKLAKNLNLTESGSLQLADTTLTNNGLVVGGNQGPSITKSGINAGELKITGVADGVADHDAVNVSQLKDVATSSKTVVAKGKHIASVVKTTGTDKTPDIYTINGMNIEAGSNGLAVSEDATAGKFTIDLSDTTKQALAGVDVGFNINADNGNEDNVKLTETIHFKGVGSNPNIVTRVDDNEIILDLNKVVTIGDVNSGDNAIVINSKTGEITGLDNTAFDPNVVYNSKRAATEEQLKLAYEKGLADAKKFANEKTFGLKDSKGNELVKKVDSVIDIVGADNNLSTEVKDGKLTIKLADTLTDIKRVTGLDDHLDVVTSATKQGVKPKGDLAAIGHDSATVNDILSAGWNLEVEGEAKDFVTAYDTLNFEGEGAITVTHEAKEGKQNIKIGIQKGKLETDLKGNVVAKPELNGFVTTQEVANAINNAGFNLSTNGADAKLIKSGHRVDMKNTDSNLVISHKDILESGKVIGQEVNYDLAKDISIDKAEIKNSLLIGDVEITQAQSDVITQGNQSTNALDLGGKTLTNIANNLRNGEGKRENAPTNVNRKNAASVNDVLNTGWNLQVEGEEKDFVKSYDTVNFKGENGIKIKHSNANDVNEITIALESANFGENNNGTSSNATAGFITAKKVEEELNKSGFTLTAQGEDASLVQRGESVNFQNTDGNLKVAKTTNNNDVSFDLADVISIKKVNADHINVNNGLTVGADKTGKGGIQLGQDGTIRGVKSDPKDPTSVMNAGEVTKLINGSNAKIEDGLNTISTRVDEVADNANAGVAAGIATANLPQPHDSGASMISAAVGHYQGQQAIAIGLSTISDNGKWIIKGSLSEGTQKNFSAGVGVGYQW</sequence>
<dbReference type="InterPro" id="IPR008635">
    <property type="entry name" value="Coiled_stalk_dom"/>
</dbReference>
<comment type="similarity">
    <text evidence="3">Belongs to the autotransporter-2 (AT-2) (TC 1.B.40) family.</text>
</comment>
<dbReference type="InterPro" id="IPR037174">
    <property type="entry name" value="Trimeric_adhesin"/>
</dbReference>
<feature type="domain" description="Trimeric autotransporter adhesin YadA-like head" evidence="12">
    <location>
        <begin position="450"/>
        <end position="472"/>
    </location>
</feature>
<keyword evidence="4" id="KW-0813">Transport</keyword>
<feature type="domain" description="Trimeric autotransporter adhesin YadA-like stalk" evidence="13">
    <location>
        <begin position="1472"/>
        <end position="1512"/>
    </location>
</feature>
<dbReference type="CDD" id="cd12820">
    <property type="entry name" value="LbR_YadA-like"/>
    <property type="match status" value="2"/>
</dbReference>
<evidence type="ECO:0000259" key="12">
    <source>
        <dbReference type="Pfam" id="PF05658"/>
    </source>
</evidence>
<reference evidence="15 16" key="1">
    <citation type="submission" date="2018-06" db="EMBL/GenBank/DDBJ databases">
        <authorList>
            <consortium name="Pathogen Informatics"/>
            <person name="Doyle S."/>
        </authorList>
    </citation>
    <scope>NUCLEOTIDE SEQUENCE [LARGE SCALE GENOMIC DNA]</scope>
    <source>
        <strain evidence="15 16">NCTC12872</strain>
    </source>
</reference>
<dbReference type="InterPro" id="IPR005594">
    <property type="entry name" value="YadA_C"/>
</dbReference>
<feature type="domain" description="Trimeric autotransporter adhesin YadA-like head" evidence="12">
    <location>
        <begin position="557"/>
        <end position="583"/>
    </location>
</feature>
<name>A0A379C9V4_9PAST</name>
<dbReference type="Gene3D" id="3.30.1300.30">
    <property type="entry name" value="GSPII I/J protein-like"/>
    <property type="match status" value="1"/>
</dbReference>
<feature type="domain" description="Trimeric autotransporter adhesin YadA-like head" evidence="12">
    <location>
        <begin position="591"/>
        <end position="614"/>
    </location>
</feature>
<feature type="domain" description="Trimeric autotransporter adhesin YadA-like head" evidence="12">
    <location>
        <begin position="400"/>
        <end position="422"/>
    </location>
</feature>
<gene>
    <name evidence="15" type="primary">yadA_2</name>
    <name evidence="15" type="ORF">NCTC12872_00877</name>
</gene>
<dbReference type="Gene3D" id="3.90.1780.10">
    <property type="entry name" value="Trimeric adhesin"/>
    <property type="match status" value="3"/>
</dbReference>
<feature type="domain" description="Trimeric autotransporter adhesin YadA-like stalk" evidence="13">
    <location>
        <begin position="837"/>
        <end position="881"/>
    </location>
</feature>
<comment type="subcellular location">
    <subcellularLocation>
        <location evidence="2">Cell outer membrane</location>
    </subcellularLocation>
    <subcellularLocation>
        <location evidence="1">Cell surface</location>
    </subcellularLocation>
</comment>
<dbReference type="Pfam" id="PF03895">
    <property type="entry name" value="YadA_anchor"/>
    <property type="match status" value="1"/>
</dbReference>
<keyword evidence="6" id="KW-0812">Transmembrane</keyword>
<dbReference type="Pfam" id="PF05658">
    <property type="entry name" value="YadA_head"/>
    <property type="match status" value="7"/>
</dbReference>
<evidence type="ECO:0000256" key="9">
    <source>
        <dbReference type="ARBA" id="ARBA00023136"/>
    </source>
</evidence>
<dbReference type="GO" id="GO:0009279">
    <property type="term" value="C:cell outer membrane"/>
    <property type="evidence" value="ECO:0007669"/>
    <property type="project" value="UniProtKB-SubCell"/>
</dbReference>
<evidence type="ECO:0000256" key="8">
    <source>
        <dbReference type="ARBA" id="ARBA00022927"/>
    </source>
</evidence>
<evidence type="ECO:0000259" key="14">
    <source>
        <dbReference type="Pfam" id="PF13018"/>
    </source>
</evidence>
<dbReference type="OrthoDB" id="5663068at2"/>
<evidence type="ECO:0000256" key="6">
    <source>
        <dbReference type="ARBA" id="ARBA00022692"/>
    </source>
</evidence>
<organism evidence="15 16">
    <name type="scientific">Phocoenobacter uteri</name>
    <dbReference type="NCBI Taxonomy" id="146806"/>
    <lineage>
        <taxon>Bacteria</taxon>
        <taxon>Pseudomonadati</taxon>
        <taxon>Pseudomonadota</taxon>
        <taxon>Gammaproteobacteria</taxon>
        <taxon>Pasteurellales</taxon>
        <taxon>Pasteurellaceae</taxon>
        <taxon>Phocoenobacter</taxon>
    </lineage>
</organism>
<evidence type="ECO:0000256" key="10">
    <source>
        <dbReference type="ARBA" id="ARBA00023237"/>
    </source>
</evidence>
<feature type="domain" description="Trimeric autotransporter adhesin YadA-like stalk" evidence="13">
    <location>
        <begin position="2190"/>
        <end position="2224"/>
    </location>
</feature>
<dbReference type="Gene3D" id="6.20.50.100">
    <property type="match status" value="2"/>
</dbReference>
<dbReference type="InterPro" id="IPR045584">
    <property type="entry name" value="Pilin-like"/>
</dbReference>
<evidence type="ECO:0000256" key="4">
    <source>
        <dbReference type="ARBA" id="ARBA00022448"/>
    </source>
</evidence>
<evidence type="ECO:0000256" key="7">
    <source>
        <dbReference type="ARBA" id="ARBA00022729"/>
    </source>
</evidence>
<feature type="domain" description="Trimeric autotransporter adhesin YadA-like head" evidence="12">
    <location>
        <begin position="225"/>
        <end position="248"/>
    </location>
</feature>
<feature type="domain" description="Trimeric autotransporter adhesin YadA-like stalk" evidence="13">
    <location>
        <begin position="2336"/>
        <end position="2364"/>
    </location>
</feature>
<dbReference type="GO" id="GO:0015031">
    <property type="term" value="P:protein transport"/>
    <property type="evidence" value="ECO:0007669"/>
    <property type="project" value="UniProtKB-KW"/>
</dbReference>
<dbReference type="RefSeq" id="WP_115315413.1">
    <property type="nucleotide sequence ID" value="NZ_LWIF01000001.1"/>
</dbReference>
<feature type="domain" description="Trimeric autotransporter adhesin YadA-like stalk" evidence="13">
    <location>
        <begin position="695"/>
        <end position="734"/>
    </location>
</feature>
<evidence type="ECO:0000313" key="15">
    <source>
        <dbReference type="EMBL" id="SUB58908.1"/>
    </source>
</evidence>
<evidence type="ECO:0000256" key="2">
    <source>
        <dbReference type="ARBA" id="ARBA00004442"/>
    </source>
</evidence>
<evidence type="ECO:0000259" key="11">
    <source>
        <dbReference type="Pfam" id="PF03895"/>
    </source>
</evidence>
<dbReference type="SUPFAM" id="SSF54523">
    <property type="entry name" value="Pili subunits"/>
    <property type="match status" value="1"/>
</dbReference>
<dbReference type="SUPFAM" id="SSF101967">
    <property type="entry name" value="Adhesin YadA, collagen-binding domain"/>
    <property type="match status" value="8"/>
</dbReference>
<feature type="domain" description="Trimeric autotransporter adhesin YadA-like C-terminal membrane anchor" evidence="11">
    <location>
        <begin position="3071"/>
        <end position="3131"/>
    </location>
</feature>
<feature type="domain" description="ESPR" evidence="14">
    <location>
        <begin position="1"/>
        <end position="30"/>
    </location>
</feature>
<proteinExistence type="inferred from homology"/>
<keyword evidence="9" id="KW-0472">Membrane</keyword>
<dbReference type="Gene3D" id="2.150.10.10">
    <property type="entry name" value="Serralysin-like metalloprotease, C-terminal"/>
    <property type="match status" value="7"/>
</dbReference>
<feature type="domain" description="Trimeric autotransporter adhesin YadA-like stalk" evidence="13">
    <location>
        <begin position="1592"/>
        <end position="1626"/>
    </location>
</feature>
<dbReference type="EMBL" id="UGTA01000001">
    <property type="protein sequence ID" value="SUB58908.1"/>
    <property type="molecule type" value="Genomic_DNA"/>
</dbReference>
<feature type="domain" description="Trimeric autotransporter adhesin YadA-like head" evidence="12">
    <location>
        <begin position="112"/>
        <end position="134"/>
    </location>
</feature>
<protein>
    <submittedName>
        <fullName evidence="15">Adhesin yadA</fullName>
    </submittedName>
</protein>
<accession>A0A379C9V4</accession>
<feature type="domain" description="Trimeric autotransporter adhesin YadA-like stalk" evidence="13">
    <location>
        <begin position="309"/>
        <end position="334"/>
    </location>
</feature>
<feature type="domain" description="Trimeric autotransporter adhesin YadA-like stalk" evidence="13">
    <location>
        <begin position="1286"/>
        <end position="1322"/>
    </location>
</feature>
<evidence type="ECO:0000256" key="3">
    <source>
        <dbReference type="ARBA" id="ARBA00005848"/>
    </source>
</evidence>
<dbReference type="Gene3D" id="1.20.5.170">
    <property type="match status" value="2"/>
</dbReference>
<dbReference type="SUPFAM" id="SSF101999">
    <property type="entry name" value="Trimeric adhesin"/>
    <property type="match status" value="2"/>
</dbReference>
<dbReference type="Pfam" id="PF05662">
    <property type="entry name" value="YadA_stalk"/>
    <property type="match status" value="9"/>
</dbReference>
<feature type="domain" description="Trimeric autotransporter adhesin YadA-like stalk" evidence="13">
    <location>
        <begin position="2021"/>
        <end position="2059"/>
    </location>
</feature>
<dbReference type="InterPro" id="IPR008640">
    <property type="entry name" value="Adhesin_Head_dom"/>
</dbReference>
<keyword evidence="16" id="KW-1185">Reference proteome</keyword>